<evidence type="ECO:0000259" key="7">
    <source>
        <dbReference type="Pfam" id="PF01292"/>
    </source>
</evidence>
<keyword evidence="5 6" id="KW-0472">Membrane</keyword>
<dbReference type="Gene3D" id="1.20.950.20">
    <property type="entry name" value="Transmembrane di-heme cytochromes, Chain C"/>
    <property type="match status" value="1"/>
</dbReference>
<evidence type="ECO:0000256" key="4">
    <source>
        <dbReference type="ARBA" id="ARBA00022989"/>
    </source>
</evidence>
<sequence>MKRVYVWTLPTRLFHWLFVSLILISWIASLEDRWLSLHVAAGMAAGVLVVFRIVWGIIGPKYSRFGDFTLRFDALKEYLMTLLNPSRHYVGHNPAASYVMIAMLLTVVLAVISGIFAYGIQENRGILAFLHSGYFQEMKVFEEVHEFFVNLLWILIAAHVGGVIVDRMLHKEERTLPSMIDGHKNSEGESAVLTVPQKTVALIGIGGAIGLLIYTLSVPNNPLIAGHNQKVAYEQENPVFVNECASCHTLYPPTLLPKESWSALMGDLSNHFGDDASLDPADHQTILAYLLAHSAETSTQEMSVKMVQSLQKRDMIAITQTPFWKKRHKNIAADVFASEKVKSRANCKVCHSDIEQGTIEDNAIKAI</sequence>
<dbReference type="HOGENOM" id="CLU_757955_0_0_7"/>
<name>E4TZB7_SULKY</name>
<dbReference type="InterPro" id="IPR051542">
    <property type="entry name" value="Hydrogenase_cytochrome"/>
</dbReference>
<keyword evidence="9" id="KW-1185">Reference proteome</keyword>
<comment type="subcellular location">
    <subcellularLocation>
        <location evidence="1">Cell membrane</location>
        <topology evidence="1">Multi-pass membrane protein</topology>
    </subcellularLocation>
</comment>
<dbReference type="Proteomes" id="UP000008721">
    <property type="component" value="Chromosome"/>
</dbReference>
<dbReference type="GO" id="GO:0005886">
    <property type="term" value="C:plasma membrane"/>
    <property type="evidence" value="ECO:0007669"/>
    <property type="project" value="UniProtKB-SubCell"/>
</dbReference>
<dbReference type="InterPro" id="IPR016174">
    <property type="entry name" value="Di-haem_cyt_TM"/>
</dbReference>
<dbReference type="SUPFAM" id="SSF81342">
    <property type="entry name" value="Transmembrane di-heme cytochromes"/>
    <property type="match status" value="1"/>
</dbReference>
<protein>
    <submittedName>
        <fullName evidence="8">Dihem cytochrome c</fullName>
    </submittedName>
</protein>
<dbReference type="GO" id="GO:0022904">
    <property type="term" value="P:respiratory electron transport chain"/>
    <property type="evidence" value="ECO:0007669"/>
    <property type="project" value="InterPro"/>
</dbReference>
<evidence type="ECO:0000256" key="5">
    <source>
        <dbReference type="ARBA" id="ARBA00023136"/>
    </source>
</evidence>
<evidence type="ECO:0000256" key="1">
    <source>
        <dbReference type="ARBA" id="ARBA00004651"/>
    </source>
</evidence>
<evidence type="ECO:0000256" key="2">
    <source>
        <dbReference type="ARBA" id="ARBA00022475"/>
    </source>
</evidence>
<accession>E4TZB7</accession>
<feature type="transmembrane region" description="Helical" evidence="6">
    <location>
        <begin position="12"/>
        <end position="29"/>
    </location>
</feature>
<dbReference type="Pfam" id="PF01292">
    <property type="entry name" value="Ni_hydr_CYTB"/>
    <property type="match status" value="1"/>
</dbReference>
<evidence type="ECO:0000256" key="3">
    <source>
        <dbReference type="ARBA" id="ARBA00022692"/>
    </source>
</evidence>
<reference evidence="8 9" key="1">
    <citation type="journal article" date="2012" name="Stand. Genomic Sci.">
        <title>Complete genome sequence of the sulfur compounds oxidizing chemolithoautotroph Sulfuricurvum kujiense type strain (YK-1(T)).</title>
        <authorList>
            <person name="Han C."/>
            <person name="Kotsyurbenko O."/>
            <person name="Chertkov O."/>
            <person name="Held B."/>
            <person name="Lapidus A."/>
            <person name="Nolan M."/>
            <person name="Lucas S."/>
            <person name="Hammon N."/>
            <person name="Deshpande S."/>
            <person name="Cheng J.F."/>
            <person name="Tapia R."/>
            <person name="Goodwin L.A."/>
            <person name="Pitluck S."/>
            <person name="Liolios K."/>
            <person name="Pagani I."/>
            <person name="Ivanova N."/>
            <person name="Mavromatis K."/>
            <person name="Mikhailova N."/>
            <person name="Pati A."/>
            <person name="Chen A."/>
            <person name="Palaniappan K."/>
            <person name="Land M."/>
            <person name="Hauser L."/>
            <person name="Chang Y.J."/>
            <person name="Jeffries C.D."/>
            <person name="Brambilla E.M."/>
            <person name="Rohde M."/>
            <person name="Spring S."/>
            <person name="Sikorski J."/>
            <person name="Goker M."/>
            <person name="Woyke T."/>
            <person name="Bristow J."/>
            <person name="Eisen J.A."/>
            <person name="Markowitz V."/>
            <person name="Hugenholtz P."/>
            <person name="Kyrpides N.C."/>
            <person name="Klenk H.P."/>
            <person name="Detter J.C."/>
        </authorList>
    </citation>
    <scope>NUCLEOTIDE SEQUENCE [LARGE SCALE GENOMIC DNA]</scope>
    <source>
        <strain evidence="9">ATCC BAA-921 / DSM 16994 / JCM 11577 / YK-1</strain>
    </source>
</reference>
<dbReference type="RefSeq" id="WP_013460329.1">
    <property type="nucleotide sequence ID" value="NC_014762.1"/>
</dbReference>
<keyword evidence="4 6" id="KW-1133">Transmembrane helix</keyword>
<keyword evidence="3 6" id="KW-0812">Transmembrane</keyword>
<feature type="transmembrane region" description="Helical" evidence="6">
    <location>
        <begin position="147"/>
        <end position="165"/>
    </location>
</feature>
<dbReference type="Pfam" id="PF09626">
    <property type="entry name" value="DHC"/>
    <property type="match status" value="1"/>
</dbReference>
<dbReference type="InterPro" id="IPR018588">
    <property type="entry name" value="Dihaem_cytochrome-c"/>
</dbReference>
<feature type="transmembrane region" description="Helical" evidence="6">
    <location>
        <begin position="95"/>
        <end position="120"/>
    </location>
</feature>
<dbReference type="eggNOG" id="COG3658">
    <property type="taxonomic scope" value="Bacteria"/>
</dbReference>
<dbReference type="EMBL" id="CP002355">
    <property type="protein sequence ID" value="ADR34132.1"/>
    <property type="molecule type" value="Genomic_DNA"/>
</dbReference>
<dbReference type="GO" id="GO:0020037">
    <property type="term" value="F:heme binding"/>
    <property type="evidence" value="ECO:0007669"/>
    <property type="project" value="TreeGrafter"/>
</dbReference>
<dbReference type="InterPro" id="IPR011577">
    <property type="entry name" value="Cyt_b561_bac/Ni-Hgenase"/>
</dbReference>
<proteinExistence type="predicted"/>
<feature type="transmembrane region" description="Helical" evidence="6">
    <location>
        <begin position="35"/>
        <end position="55"/>
    </location>
</feature>
<dbReference type="STRING" id="709032.Sulku_1470"/>
<dbReference type="AlphaFoldDB" id="E4TZB7"/>
<evidence type="ECO:0000256" key="6">
    <source>
        <dbReference type="SAM" id="Phobius"/>
    </source>
</evidence>
<dbReference type="PANTHER" id="PTHR30485">
    <property type="entry name" value="NI/FE-HYDROGENASE 1 B-TYPE CYTOCHROME SUBUNIT"/>
    <property type="match status" value="1"/>
</dbReference>
<dbReference type="KEGG" id="sku:Sulku_1470"/>
<dbReference type="PANTHER" id="PTHR30485:SF2">
    <property type="entry name" value="BLL0597 PROTEIN"/>
    <property type="match status" value="1"/>
</dbReference>
<keyword evidence="2" id="KW-1003">Cell membrane</keyword>
<organism evidence="8 9">
    <name type="scientific">Sulfuricurvum kujiense (strain ATCC BAA-921 / DSM 16994 / JCM 11577 / YK-1)</name>
    <dbReference type="NCBI Taxonomy" id="709032"/>
    <lineage>
        <taxon>Bacteria</taxon>
        <taxon>Pseudomonadati</taxon>
        <taxon>Campylobacterota</taxon>
        <taxon>Epsilonproteobacteria</taxon>
        <taxon>Campylobacterales</taxon>
        <taxon>Sulfurimonadaceae</taxon>
        <taxon>Sulfuricurvum</taxon>
    </lineage>
</organism>
<gene>
    <name evidence="8" type="ordered locus">Sulku_1470</name>
</gene>
<feature type="domain" description="Cytochrome b561 bacterial/Ni-hydrogenase" evidence="7">
    <location>
        <begin position="6"/>
        <end position="182"/>
    </location>
</feature>
<evidence type="ECO:0000313" key="8">
    <source>
        <dbReference type="EMBL" id="ADR34132.1"/>
    </source>
</evidence>
<evidence type="ECO:0000313" key="9">
    <source>
        <dbReference type="Proteomes" id="UP000008721"/>
    </source>
</evidence>
<dbReference type="GO" id="GO:0009055">
    <property type="term" value="F:electron transfer activity"/>
    <property type="evidence" value="ECO:0007669"/>
    <property type="project" value="InterPro"/>
</dbReference>